<evidence type="ECO:0000256" key="4">
    <source>
        <dbReference type="ARBA" id="ARBA00038493"/>
    </source>
</evidence>
<name>A0ABP0EBT3_9ASCO</name>
<keyword evidence="3" id="KW-0456">Lyase</keyword>
<evidence type="ECO:0000256" key="2">
    <source>
        <dbReference type="ARBA" id="ARBA00023016"/>
    </source>
</evidence>
<dbReference type="Gene3D" id="3.40.50.880">
    <property type="match status" value="1"/>
</dbReference>
<dbReference type="EMBL" id="OZ004257">
    <property type="protein sequence ID" value="CAK7906352.1"/>
    <property type="molecule type" value="Genomic_DNA"/>
</dbReference>
<gene>
    <name evidence="6" type="primary">HSP31</name>
    <name evidence="6" type="ORF">CAAN4_E00210</name>
</gene>
<comment type="similarity">
    <text evidence="4">Belongs to the peptidase C56 family. HSP31-like subfamily.</text>
</comment>
<dbReference type="PANTHER" id="PTHR48094">
    <property type="entry name" value="PROTEIN/NUCLEIC ACID DEGLYCASE DJ-1-RELATED"/>
    <property type="match status" value="1"/>
</dbReference>
<comment type="catalytic activity">
    <reaction evidence="5">
        <text>methylglyoxal + H2O = (R)-lactate + H(+)</text>
        <dbReference type="Rhea" id="RHEA:27754"/>
        <dbReference type="ChEBI" id="CHEBI:15377"/>
        <dbReference type="ChEBI" id="CHEBI:15378"/>
        <dbReference type="ChEBI" id="CHEBI:16004"/>
        <dbReference type="ChEBI" id="CHEBI:17158"/>
        <dbReference type="EC" id="4.2.1.130"/>
    </reaction>
</comment>
<keyword evidence="2" id="KW-0346">Stress response</keyword>
<dbReference type="EC" id="4.2.1.130" evidence="1"/>
<evidence type="ECO:0000313" key="6">
    <source>
        <dbReference type="EMBL" id="CAK7906352.1"/>
    </source>
</evidence>
<keyword evidence="7" id="KW-1185">Reference proteome</keyword>
<dbReference type="PANTHER" id="PTHR48094:SF11">
    <property type="entry name" value="GLUTATHIONE-INDEPENDENT GLYOXALASE HSP31-RELATED"/>
    <property type="match status" value="1"/>
</dbReference>
<evidence type="ECO:0000256" key="1">
    <source>
        <dbReference type="ARBA" id="ARBA00013134"/>
    </source>
</evidence>
<evidence type="ECO:0000256" key="5">
    <source>
        <dbReference type="ARBA" id="ARBA00048082"/>
    </source>
</evidence>
<organism evidence="6 7">
    <name type="scientific">[Candida] anglica</name>
    <dbReference type="NCBI Taxonomy" id="148631"/>
    <lineage>
        <taxon>Eukaryota</taxon>
        <taxon>Fungi</taxon>
        <taxon>Dikarya</taxon>
        <taxon>Ascomycota</taxon>
        <taxon>Saccharomycotina</taxon>
        <taxon>Pichiomycetes</taxon>
        <taxon>Debaryomycetaceae</taxon>
        <taxon>Kurtzmaniella</taxon>
    </lineage>
</organism>
<evidence type="ECO:0000256" key="3">
    <source>
        <dbReference type="ARBA" id="ARBA00023239"/>
    </source>
</evidence>
<dbReference type="Proteomes" id="UP001497600">
    <property type="component" value="Chromosome E"/>
</dbReference>
<dbReference type="SUPFAM" id="SSF52317">
    <property type="entry name" value="Class I glutamine amidotransferase-like"/>
    <property type="match status" value="1"/>
</dbReference>
<proteinExistence type="inferred from homology"/>
<evidence type="ECO:0000313" key="7">
    <source>
        <dbReference type="Proteomes" id="UP001497600"/>
    </source>
</evidence>
<dbReference type="InterPro" id="IPR029062">
    <property type="entry name" value="Class_I_gatase-like"/>
</dbReference>
<dbReference type="InterPro" id="IPR050325">
    <property type="entry name" value="Prot/Nucl_acid_deglycase"/>
</dbReference>
<reference evidence="6 7" key="1">
    <citation type="submission" date="2024-01" db="EMBL/GenBank/DDBJ databases">
        <authorList>
            <consortium name="Genoscope - CEA"/>
            <person name="William W."/>
        </authorList>
    </citation>
    <scope>NUCLEOTIDE SEQUENCE [LARGE SCALE GENOMIC DNA]</scope>
    <source>
        <strain evidence="6 7">29B2s-10</strain>
    </source>
</reference>
<protein>
    <recommendedName>
        <fullName evidence="1">D-lactate dehydratase</fullName>
        <ecNumber evidence="1">4.2.1.130</ecNumber>
    </recommendedName>
</protein>
<accession>A0ABP0EBT3</accession>
<sequence length="251" mass="27704">MTEIISKKKALISLTSYNEAFYGDGKKTGVFLVEALHPFVVFQRYGYEVDFVSENGSFGVDDYALSQEYLIPEDLNTLKDRNSPFRKHLLHVKKPIEVSASEYEIFLASSGHGCLFDYPHSKVQKLAVDIYNNGGIIAAISHGISIFDGFIDVSTGENVIKNRSVTGFSDIGEKLLQVDEILKKKKLATIPEISVRLGAKYLSPCGPFDDFSLTDGRIVTGASPAASVSTALRATTAIKEIRIRQREKNNT</sequence>